<evidence type="ECO:0000313" key="9">
    <source>
        <dbReference type="EMBL" id="GHB69708.1"/>
    </source>
</evidence>
<organism evidence="9 10">
    <name type="scientific">Persicitalea jodogahamensis</name>
    <dbReference type="NCBI Taxonomy" id="402147"/>
    <lineage>
        <taxon>Bacteria</taxon>
        <taxon>Pseudomonadati</taxon>
        <taxon>Bacteroidota</taxon>
        <taxon>Cytophagia</taxon>
        <taxon>Cytophagales</taxon>
        <taxon>Spirosomataceae</taxon>
        <taxon>Persicitalea</taxon>
    </lineage>
</organism>
<name>A0A8J3D8V3_9BACT</name>
<dbReference type="InterPro" id="IPR036942">
    <property type="entry name" value="Beta-barrel_TonB_sf"/>
</dbReference>
<evidence type="ECO:0000256" key="2">
    <source>
        <dbReference type="ARBA" id="ARBA00022448"/>
    </source>
</evidence>
<evidence type="ECO:0000259" key="8">
    <source>
        <dbReference type="Pfam" id="PF25183"/>
    </source>
</evidence>
<evidence type="ECO:0000256" key="5">
    <source>
        <dbReference type="ARBA" id="ARBA00023136"/>
    </source>
</evidence>
<dbReference type="Gene3D" id="2.60.40.1120">
    <property type="entry name" value="Carboxypeptidase-like, regulatory domain"/>
    <property type="match status" value="1"/>
</dbReference>
<evidence type="ECO:0000313" key="10">
    <source>
        <dbReference type="Proteomes" id="UP000598271"/>
    </source>
</evidence>
<dbReference type="RefSeq" id="WP_229580786.1">
    <property type="nucleotide sequence ID" value="NZ_BMXF01000002.1"/>
</dbReference>
<evidence type="ECO:0000256" key="1">
    <source>
        <dbReference type="ARBA" id="ARBA00004571"/>
    </source>
</evidence>
<dbReference type="Pfam" id="PF13620">
    <property type="entry name" value="CarboxypepD_reg"/>
    <property type="match status" value="1"/>
</dbReference>
<dbReference type="PANTHER" id="PTHR30069:SF46">
    <property type="entry name" value="OAR PROTEIN"/>
    <property type="match status" value="1"/>
</dbReference>
<dbReference type="Proteomes" id="UP000598271">
    <property type="component" value="Unassembled WGS sequence"/>
</dbReference>
<dbReference type="Pfam" id="PF25183">
    <property type="entry name" value="OMP_b-brl_4"/>
    <property type="match status" value="1"/>
</dbReference>
<evidence type="ECO:0000256" key="7">
    <source>
        <dbReference type="SAM" id="SignalP"/>
    </source>
</evidence>
<keyword evidence="2" id="KW-0813">Transport</keyword>
<protein>
    <submittedName>
        <fullName evidence="9">Cell envelope biogenesis protein OmpA</fullName>
    </submittedName>
</protein>
<keyword evidence="6" id="KW-0998">Cell outer membrane</keyword>
<dbReference type="InterPro" id="IPR008969">
    <property type="entry name" value="CarboxyPept-like_regulatory"/>
</dbReference>
<dbReference type="EMBL" id="BMXF01000002">
    <property type="protein sequence ID" value="GHB69708.1"/>
    <property type="molecule type" value="Genomic_DNA"/>
</dbReference>
<sequence length="1080" mass="118550">MNRKGLLFKSVGLTFLALVLTFLSAQAQVTSSAITGRVADDKNEGLPGATVVATHLPSGSQYGTVTNESGRYTIPSVRVGGPYKVTVSYVGYSEQVQNDIFANLGTAANVNFNMLDEGTQLREVQVLSNRSDVFSSERTGAATTVTSEQLKALPTISRSLNDFTRLTPQSNGNSFGGRDGRYNNITIDGANFNNNFGLSSSNLPGGSAQPLSLDAIEEVQVNIAPYDVRQANFTGAGINVVTKSGTNEVKGTAYTYFRNEKYNGTKVGDVELPEAQKTNNRIIGGSIGAPLIKNKLFIFVNGEYEKNVRPGFNWVASRPGVTGPNVSRTTAADLEAVSNFARSQYGYETGPYENYANEFTQQNFKILGRIDWNINNNHKFNIRYSDVKNTDDNIINGTSAPNPRASSNRISQNSLAYENANYGFQNSVRSVAAELNSTFRGRFSNQFLATYTFIEDTRTSKSSDFPFIDIWKDGDSYISLGYELFSYNNNVKNTVFNIIDNFTYYAGKHTILGGASYEQMYFANSFLRYGTSYYRFKSVDDFLTSKLPTAYAYTYSLQPGVSAPASDLTFGQASAYIQDEYSVSPKLKLTAGLRVDMPVYPIDPIENPAVTALTFKNGEKITTGQWPTSKPAFSPRVGMNYSDTDMGIQVRGGTGIFNGRIPFVWFTNQPTNSGVIQNTFEETRAAELVKYPFNPDPTAHLDKLPQNAGQSAPSSLASVDPGFRMPQIWRTNLAIDKKLPGNASLTLEAIYSKDLVTVYQRNINYNDPVSTLKGADNRPLWTSATRRVIPTVSEAMVLDNTSGGGGLSLTAEAKKRFSKGLFASLAYTFNNVKDLTGNPGSQAASAWSGNVAAGSLNDLPLAYSNFGVPHRVVGAISYKVDYLNHAATTFSLFFEGQNQGRFSYINNGDLNGDGINSDLLYIPNGPSEILFEDVLNADRTVKYTAQQQSDAFFKYIDQDPYLSKNKGKYAERNGALLPWYNRIDFRVLQDFYLNVGGKRNTLQFGLDILNVPNLLKSSWGVLQRTTVNNAAILQYRSLKDGQPVFRLAETSGALPTTTFQDIPSAATTWGAQASIRYIFN</sequence>
<comment type="caution">
    <text evidence="9">The sequence shown here is derived from an EMBL/GenBank/DDBJ whole genome shotgun (WGS) entry which is preliminary data.</text>
</comment>
<comment type="subcellular location">
    <subcellularLocation>
        <location evidence="1">Cell outer membrane</location>
        <topology evidence="1">Multi-pass membrane protein</topology>
    </subcellularLocation>
</comment>
<dbReference type="PANTHER" id="PTHR30069">
    <property type="entry name" value="TONB-DEPENDENT OUTER MEMBRANE RECEPTOR"/>
    <property type="match status" value="1"/>
</dbReference>
<dbReference type="AlphaFoldDB" id="A0A8J3D8V3"/>
<dbReference type="InterPro" id="IPR039426">
    <property type="entry name" value="TonB-dep_rcpt-like"/>
</dbReference>
<keyword evidence="10" id="KW-1185">Reference proteome</keyword>
<evidence type="ECO:0000256" key="4">
    <source>
        <dbReference type="ARBA" id="ARBA00022692"/>
    </source>
</evidence>
<keyword evidence="7" id="KW-0732">Signal</keyword>
<gene>
    <name evidence="9" type="ORF">GCM10007390_24150</name>
</gene>
<dbReference type="Gene3D" id="2.40.170.20">
    <property type="entry name" value="TonB-dependent receptor, beta-barrel domain"/>
    <property type="match status" value="1"/>
</dbReference>
<feature type="domain" description="TonB-dependent transporter Oar-like beta-barrel" evidence="8">
    <location>
        <begin position="241"/>
        <end position="1014"/>
    </location>
</feature>
<feature type="chain" id="PRO_5035316006" evidence="7">
    <location>
        <begin position="28"/>
        <end position="1080"/>
    </location>
</feature>
<feature type="signal peptide" evidence="7">
    <location>
        <begin position="1"/>
        <end position="27"/>
    </location>
</feature>
<dbReference type="InterPro" id="IPR057601">
    <property type="entry name" value="Oar-like_b-barrel"/>
</dbReference>
<keyword evidence="4" id="KW-0812">Transmembrane</keyword>
<proteinExistence type="predicted"/>
<dbReference type="GO" id="GO:0044718">
    <property type="term" value="P:siderophore transmembrane transport"/>
    <property type="evidence" value="ECO:0007669"/>
    <property type="project" value="TreeGrafter"/>
</dbReference>
<keyword evidence="5" id="KW-0472">Membrane</keyword>
<keyword evidence="3" id="KW-1134">Transmembrane beta strand</keyword>
<reference evidence="9 10" key="1">
    <citation type="journal article" date="2014" name="Int. J. Syst. Evol. Microbiol.">
        <title>Complete genome sequence of Corynebacterium casei LMG S-19264T (=DSM 44701T), isolated from a smear-ripened cheese.</title>
        <authorList>
            <consortium name="US DOE Joint Genome Institute (JGI-PGF)"/>
            <person name="Walter F."/>
            <person name="Albersmeier A."/>
            <person name="Kalinowski J."/>
            <person name="Ruckert C."/>
        </authorList>
    </citation>
    <scope>NUCLEOTIDE SEQUENCE [LARGE SCALE GENOMIC DNA]</scope>
    <source>
        <strain evidence="9 10">KCTC 12866</strain>
    </source>
</reference>
<dbReference type="GO" id="GO:0009279">
    <property type="term" value="C:cell outer membrane"/>
    <property type="evidence" value="ECO:0007669"/>
    <property type="project" value="UniProtKB-SubCell"/>
</dbReference>
<dbReference type="SUPFAM" id="SSF56935">
    <property type="entry name" value="Porins"/>
    <property type="match status" value="1"/>
</dbReference>
<accession>A0A8J3D8V3</accession>
<dbReference type="SUPFAM" id="SSF49464">
    <property type="entry name" value="Carboxypeptidase regulatory domain-like"/>
    <property type="match status" value="1"/>
</dbReference>
<evidence type="ECO:0000256" key="3">
    <source>
        <dbReference type="ARBA" id="ARBA00022452"/>
    </source>
</evidence>
<dbReference type="GO" id="GO:0015344">
    <property type="term" value="F:siderophore uptake transmembrane transporter activity"/>
    <property type="evidence" value="ECO:0007669"/>
    <property type="project" value="TreeGrafter"/>
</dbReference>
<evidence type="ECO:0000256" key="6">
    <source>
        <dbReference type="ARBA" id="ARBA00023237"/>
    </source>
</evidence>